<dbReference type="Proteomes" id="UP001551675">
    <property type="component" value="Unassembled WGS sequence"/>
</dbReference>
<evidence type="ECO:0000313" key="2">
    <source>
        <dbReference type="Proteomes" id="UP001551675"/>
    </source>
</evidence>
<proteinExistence type="predicted"/>
<name>A0ABV3GR50_MICGL</name>
<dbReference type="SUPFAM" id="SSF51445">
    <property type="entry name" value="(Trans)glycosidases"/>
    <property type="match status" value="1"/>
</dbReference>
<accession>A0ABV3GR50</accession>
<dbReference type="Gene3D" id="3.20.20.80">
    <property type="entry name" value="Glycosidases"/>
    <property type="match status" value="1"/>
</dbReference>
<evidence type="ECO:0008006" key="3">
    <source>
        <dbReference type="Google" id="ProtNLM"/>
    </source>
</evidence>
<comment type="caution">
    <text evidence="1">The sequence shown here is derived from an EMBL/GenBank/DDBJ whole genome shotgun (WGS) entry which is preliminary data.</text>
</comment>
<gene>
    <name evidence="1" type="ORF">AB0I59_36425</name>
</gene>
<protein>
    <recommendedName>
        <fullName evidence="3">Abortive infection protein</fullName>
    </recommendedName>
</protein>
<dbReference type="InterPro" id="IPR017853">
    <property type="entry name" value="GH"/>
</dbReference>
<sequence length="314" mass="34729">MRAVGINYDTGFLPGSASRPHFDPEVVRREMRVIADDLHCTAVRVSGGDPERLSVAAEHAAAAGLEVWFAPFPCELTTEEMLPFFADCAARAERVRTAGAEVVYVMGCEISGFAPGFLPGETLYDRLGALASFTVEDWASIGPMLGRLNAFLAEAAGVARERFGGRLTYASAPWEFVDWTPFDVVGVDAYRGAYNAANFREEIRGHFRHDKPVAVTEFGTCPYRGAGERGGMAWAIEQVEDLVPDESEQVRYFEELLAAFEAEGVDSAFWFTFAGYERRGDRDPGSYGVVSMIDEVRWKPREIFHAMAARYSDN</sequence>
<reference evidence="1 2" key="1">
    <citation type="submission" date="2024-06" db="EMBL/GenBank/DDBJ databases">
        <title>The Natural Products Discovery Center: Release of the First 8490 Sequenced Strains for Exploring Actinobacteria Biosynthetic Diversity.</title>
        <authorList>
            <person name="Kalkreuter E."/>
            <person name="Kautsar S.A."/>
            <person name="Yang D."/>
            <person name="Bader C.D."/>
            <person name="Teijaro C.N."/>
            <person name="Fluegel L."/>
            <person name="Davis C.M."/>
            <person name="Simpson J.R."/>
            <person name="Lauterbach L."/>
            <person name="Steele A.D."/>
            <person name="Gui C."/>
            <person name="Meng S."/>
            <person name="Li G."/>
            <person name="Viehrig K."/>
            <person name="Ye F."/>
            <person name="Su P."/>
            <person name="Kiefer A.F."/>
            <person name="Nichols A."/>
            <person name="Cepeda A.J."/>
            <person name="Yan W."/>
            <person name="Fan B."/>
            <person name="Jiang Y."/>
            <person name="Adhikari A."/>
            <person name="Zheng C.-J."/>
            <person name="Schuster L."/>
            <person name="Cowan T.M."/>
            <person name="Smanski M.J."/>
            <person name="Chevrette M.G."/>
            <person name="De Carvalho L.P.S."/>
            <person name="Shen B."/>
        </authorList>
    </citation>
    <scope>NUCLEOTIDE SEQUENCE [LARGE SCALE GENOMIC DNA]</scope>
    <source>
        <strain evidence="1 2">NPDC050100</strain>
    </source>
</reference>
<keyword evidence="2" id="KW-1185">Reference proteome</keyword>
<dbReference type="EMBL" id="JBFALK010000027">
    <property type="protein sequence ID" value="MEV0974111.1"/>
    <property type="molecule type" value="Genomic_DNA"/>
</dbReference>
<organism evidence="1 2">
    <name type="scientific">Microtetraspora glauca</name>
    <dbReference type="NCBI Taxonomy" id="1996"/>
    <lineage>
        <taxon>Bacteria</taxon>
        <taxon>Bacillati</taxon>
        <taxon>Actinomycetota</taxon>
        <taxon>Actinomycetes</taxon>
        <taxon>Streptosporangiales</taxon>
        <taxon>Streptosporangiaceae</taxon>
        <taxon>Microtetraspora</taxon>
    </lineage>
</organism>
<dbReference type="RefSeq" id="WP_358140372.1">
    <property type="nucleotide sequence ID" value="NZ_JBFALK010000027.1"/>
</dbReference>
<evidence type="ECO:0000313" key="1">
    <source>
        <dbReference type="EMBL" id="MEV0974111.1"/>
    </source>
</evidence>